<dbReference type="Pfam" id="PF00665">
    <property type="entry name" value="rve"/>
    <property type="match status" value="1"/>
</dbReference>
<dbReference type="Proteomes" id="UP001597104">
    <property type="component" value="Unassembled WGS sequence"/>
</dbReference>
<sequence>MVNRWQVADTEITVLATDTIRIALKVIKGIKLPVLHCDQGSSYILGEYNTFLASNGITYSMSRTGTPIDTSLIEFL</sequence>
<dbReference type="Gene3D" id="3.30.420.10">
    <property type="entry name" value="Ribonuclease H-like superfamily/Ribonuclease H"/>
    <property type="match status" value="1"/>
</dbReference>
<name>A0ABW3EB49_9LACO</name>
<reference evidence="3" key="1">
    <citation type="journal article" date="2019" name="Int. J. Syst. Evol. Microbiol.">
        <title>The Global Catalogue of Microorganisms (GCM) 10K type strain sequencing project: providing services to taxonomists for standard genome sequencing and annotation.</title>
        <authorList>
            <consortium name="The Broad Institute Genomics Platform"/>
            <consortium name="The Broad Institute Genome Sequencing Center for Infectious Disease"/>
            <person name="Wu L."/>
            <person name="Ma J."/>
        </authorList>
    </citation>
    <scope>NUCLEOTIDE SEQUENCE [LARGE SCALE GENOMIC DNA]</scope>
    <source>
        <strain evidence="3">CCM 8925</strain>
    </source>
</reference>
<evidence type="ECO:0000259" key="1">
    <source>
        <dbReference type="Pfam" id="PF00665"/>
    </source>
</evidence>
<evidence type="ECO:0000313" key="2">
    <source>
        <dbReference type="EMBL" id="MFD0897521.1"/>
    </source>
</evidence>
<keyword evidence="3" id="KW-1185">Reference proteome</keyword>
<dbReference type="InterPro" id="IPR036397">
    <property type="entry name" value="RNaseH_sf"/>
</dbReference>
<dbReference type="SUPFAM" id="SSF53098">
    <property type="entry name" value="Ribonuclease H-like"/>
    <property type="match status" value="1"/>
</dbReference>
<dbReference type="RefSeq" id="WP_137638467.1">
    <property type="nucleotide sequence ID" value="NZ_BJDN01000026.1"/>
</dbReference>
<dbReference type="EMBL" id="JBHTIO010000036">
    <property type="protein sequence ID" value="MFD0897521.1"/>
    <property type="molecule type" value="Genomic_DNA"/>
</dbReference>
<organism evidence="2 3">
    <name type="scientific">Loigolactobacillus binensis</name>
    <dbReference type="NCBI Taxonomy" id="2559922"/>
    <lineage>
        <taxon>Bacteria</taxon>
        <taxon>Bacillati</taxon>
        <taxon>Bacillota</taxon>
        <taxon>Bacilli</taxon>
        <taxon>Lactobacillales</taxon>
        <taxon>Lactobacillaceae</taxon>
        <taxon>Loigolactobacillus</taxon>
    </lineage>
</organism>
<proteinExistence type="predicted"/>
<comment type="caution">
    <text evidence="2">The sequence shown here is derived from an EMBL/GenBank/DDBJ whole genome shotgun (WGS) entry which is preliminary data.</text>
</comment>
<gene>
    <name evidence="2" type="ORF">ACFQZ7_07185</name>
</gene>
<dbReference type="InterPro" id="IPR012337">
    <property type="entry name" value="RNaseH-like_sf"/>
</dbReference>
<feature type="domain" description="Integrase catalytic" evidence="1">
    <location>
        <begin position="5"/>
        <end position="67"/>
    </location>
</feature>
<evidence type="ECO:0000313" key="3">
    <source>
        <dbReference type="Proteomes" id="UP001597104"/>
    </source>
</evidence>
<accession>A0ABW3EB49</accession>
<protein>
    <submittedName>
        <fullName evidence="2">DDE-type integrase/transposase/recombinase</fullName>
    </submittedName>
</protein>
<dbReference type="InterPro" id="IPR001584">
    <property type="entry name" value="Integrase_cat-core"/>
</dbReference>